<dbReference type="GO" id="GO:0005829">
    <property type="term" value="C:cytosol"/>
    <property type="evidence" value="ECO:0007669"/>
    <property type="project" value="TreeGrafter"/>
</dbReference>
<dbReference type="GO" id="GO:0006281">
    <property type="term" value="P:DNA repair"/>
    <property type="evidence" value="ECO:0007669"/>
    <property type="project" value="TreeGrafter"/>
</dbReference>
<dbReference type="InterPro" id="IPR023198">
    <property type="entry name" value="PGP-like_dom2"/>
</dbReference>
<dbReference type="RefSeq" id="WP_036379897.1">
    <property type="nucleotide sequence ID" value="NZ_CAJPUB010000019.1"/>
</dbReference>
<proteinExistence type="predicted"/>
<name>A0A7Y8VRR3_9FIRM</name>
<comment type="caution">
    <text evidence="2">The sequence shown here is derived from an EMBL/GenBank/DDBJ whole genome shotgun (WGS) entry which is preliminary data.</text>
</comment>
<keyword evidence="3" id="KW-1185">Reference proteome</keyword>
<keyword evidence="2" id="KW-0378">Hydrolase</keyword>
<dbReference type="InterPro" id="IPR023214">
    <property type="entry name" value="HAD_sf"/>
</dbReference>
<reference evidence="2 3" key="1">
    <citation type="submission" date="2020-06" db="EMBL/GenBank/DDBJ databases">
        <title>Mogibacterium timidum strain W9173 genomic sequence.</title>
        <authorList>
            <person name="Wade W.G."/>
            <person name="Johnston C.D."/>
            <person name="Chen T."/>
            <person name="Dewhirst F.E."/>
        </authorList>
    </citation>
    <scope>NUCLEOTIDE SEQUENCE [LARGE SCALE GENOMIC DNA]</scope>
    <source>
        <strain evidence="2 3">W9173</strain>
    </source>
</reference>
<accession>A0A7Y8VRR3</accession>
<dbReference type="InterPro" id="IPR050155">
    <property type="entry name" value="HAD-like_hydrolase_sf"/>
</dbReference>
<dbReference type="PANTHER" id="PTHR43434">
    <property type="entry name" value="PHOSPHOGLYCOLATE PHOSPHATASE"/>
    <property type="match status" value="1"/>
</dbReference>
<dbReference type="Pfam" id="PF13419">
    <property type="entry name" value="HAD_2"/>
    <property type="match status" value="1"/>
</dbReference>
<protein>
    <submittedName>
        <fullName evidence="2">HAD family hydrolase</fullName>
    </submittedName>
</protein>
<gene>
    <name evidence="2" type="ORF">HW270_05165</name>
</gene>
<evidence type="ECO:0000313" key="2">
    <source>
        <dbReference type="EMBL" id="NWO23456.1"/>
    </source>
</evidence>
<evidence type="ECO:0000256" key="1">
    <source>
        <dbReference type="SAM" id="MobiDB-lite"/>
    </source>
</evidence>
<dbReference type="EMBL" id="JABXYR010000002">
    <property type="protein sequence ID" value="NWO23456.1"/>
    <property type="molecule type" value="Genomic_DNA"/>
</dbReference>
<feature type="region of interest" description="Disordered" evidence="1">
    <location>
        <begin position="1"/>
        <end position="23"/>
    </location>
</feature>
<evidence type="ECO:0000313" key="3">
    <source>
        <dbReference type="Proteomes" id="UP000526307"/>
    </source>
</evidence>
<feature type="compositionally biased region" description="Basic and acidic residues" evidence="1">
    <location>
        <begin position="8"/>
        <end position="23"/>
    </location>
</feature>
<dbReference type="SUPFAM" id="SSF56784">
    <property type="entry name" value="HAD-like"/>
    <property type="match status" value="1"/>
</dbReference>
<dbReference type="GO" id="GO:0008967">
    <property type="term" value="F:phosphoglycolate phosphatase activity"/>
    <property type="evidence" value="ECO:0007669"/>
    <property type="project" value="TreeGrafter"/>
</dbReference>
<dbReference type="AlphaFoldDB" id="A0A7Y8VRR3"/>
<dbReference type="Gene3D" id="1.10.150.240">
    <property type="entry name" value="Putative phosphatase, domain 2"/>
    <property type="match status" value="1"/>
</dbReference>
<organism evidence="2 3">
    <name type="scientific">Mogibacterium timidum</name>
    <dbReference type="NCBI Taxonomy" id="35519"/>
    <lineage>
        <taxon>Bacteria</taxon>
        <taxon>Bacillati</taxon>
        <taxon>Bacillota</taxon>
        <taxon>Clostridia</taxon>
        <taxon>Peptostreptococcales</taxon>
        <taxon>Anaerovoracaceae</taxon>
        <taxon>Mogibacterium</taxon>
    </lineage>
</organism>
<sequence length="249" mass="28433">MGNNQAGEENRTGIPKDDTAVGGSKVDRSKIMLVFDYDGTIQETMKIYAPAVLDMAKRLRNIYGYRVENPGYARMESWLGLRNEEMWEDFAPALSADARAAAAARVAAYMRALVREGVDPWYSGTREILDKLKAEGYRMMILSNSDHEYADFNRDSFETDKWFERYVDCESWDWQPKADVLSSIIADNPEMTYVMIGDRFNDREAAVKNHILFIACDYGYARAGELDEADARAHSIEELPEIIARLTDY</sequence>
<dbReference type="PANTHER" id="PTHR43434:SF1">
    <property type="entry name" value="PHOSPHOGLYCOLATE PHOSPHATASE"/>
    <property type="match status" value="1"/>
</dbReference>
<dbReference type="Proteomes" id="UP000526307">
    <property type="component" value="Unassembled WGS sequence"/>
</dbReference>
<dbReference type="InterPro" id="IPR036412">
    <property type="entry name" value="HAD-like_sf"/>
</dbReference>
<dbReference type="Gene3D" id="3.40.50.1000">
    <property type="entry name" value="HAD superfamily/HAD-like"/>
    <property type="match status" value="1"/>
</dbReference>
<dbReference type="InterPro" id="IPR041492">
    <property type="entry name" value="HAD_2"/>
</dbReference>